<sequence length="583" mass="68569">MIGRILKYDDFFNDAKPNDRFSLIAHIPRSELIANFSSINHKLKAPLALEFNYTLENQINIISTIFQIHNVKENLKYCKVYLDRLSQIFEHSRGGIAIATRTSCLYALNDLLFSKQIEHEEIIGIKFYPQDFEAIFKFLLLSNEDLLNYNSVYDEEITADNLGSEFFEVFMFKEIPNNQYSYVQNPINLLERSRCLFDYIKSKYSQELKEFTQLYQINDAEDYIKIIANGFFFDSGMTNIQAYRVKKTNKLHIARMDMLSKRGGGKPNTGVKKFEFLEIKKAPLYKLEGAEGKDEDIYILMDNTFLIEKCYDLFFWDFYFDVLKPKGIKIEDWGSEVGKFFEEYSDTILRRIFDKQKDINIKSTNELVVKGVEYADFLIRRKRQIVLIQAKRTFLPQIKYKEVYSLEDYKEINKEEFYERFGLNQIVDMSIARINEYLYEVDPNTPKSKLFIYPVLLINEPIISMGITTYIFNKKFYDLMNEKRIPLESKEYRISRLVILHIGELERLQKALKKRSIKLDQFLAGYASSTDIKQIRNPYAQFQTLDNYIRKKVKAGAIPDYLMQGGGIIQKLVEFGQKSAGIN</sequence>
<dbReference type="RefSeq" id="WP_163692013.1">
    <property type="nucleotide sequence ID" value="NZ_FXTW01000001.1"/>
</dbReference>
<evidence type="ECO:0000313" key="1">
    <source>
        <dbReference type="EMBL" id="NER09988.1"/>
    </source>
</evidence>
<dbReference type="AlphaFoldDB" id="A0A6P0UE32"/>
<gene>
    <name evidence="1" type="ORF">GWK09_05640</name>
</gene>
<keyword evidence="2" id="KW-1185">Reference proteome</keyword>
<proteinExistence type="predicted"/>
<comment type="caution">
    <text evidence="1">The sequence shown here is derived from an EMBL/GenBank/DDBJ whole genome shotgun (WGS) entry which is preliminary data.</text>
</comment>
<protein>
    <submittedName>
        <fullName evidence="1">Uncharacterized protein</fullName>
    </submittedName>
</protein>
<evidence type="ECO:0000313" key="2">
    <source>
        <dbReference type="Proteomes" id="UP000468443"/>
    </source>
</evidence>
<organism evidence="1 2">
    <name type="scientific">Muriicola jejuensis</name>
    <dbReference type="NCBI Taxonomy" id="504488"/>
    <lineage>
        <taxon>Bacteria</taxon>
        <taxon>Pseudomonadati</taxon>
        <taxon>Bacteroidota</taxon>
        <taxon>Flavobacteriia</taxon>
        <taxon>Flavobacteriales</taxon>
        <taxon>Flavobacteriaceae</taxon>
        <taxon>Muriicola</taxon>
    </lineage>
</organism>
<name>A0A6P0UE32_9FLAO</name>
<dbReference type="EMBL" id="JAABOP010000001">
    <property type="protein sequence ID" value="NER09988.1"/>
    <property type="molecule type" value="Genomic_DNA"/>
</dbReference>
<reference evidence="1 2" key="1">
    <citation type="submission" date="2020-01" db="EMBL/GenBank/DDBJ databases">
        <title>Muriicola jejuensis KCTC 22299.</title>
        <authorList>
            <person name="Wang G."/>
        </authorList>
    </citation>
    <scope>NUCLEOTIDE SEQUENCE [LARGE SCALE GENOMIC DNA]</scope>
    <source>
        <strain evidence="1 2">KCTC 22299</strain>
    </source>
</reference>
<dbReference type="Proteomes" id="UP000468443">
    <property type="component" value="Unassembled WGS sequence"/>
</dbReference>
<accession>A0A6P0UE32</accession>